<organism evidence="2 3">
    <name type="scientific">Filifactor villosus</name>
    <dbReference type="NCBI Taxonomy" id="29374"/>
    <lineage>
        <taxon>Bacteria</taxon>
        <taxon>Bacillati</taxon>
        <taxon>Bacillota</taxon>
        <taxon>Clostridia</taxon>
        <taxon>Peptostreptococcales</taxon>
        <taxon>Filifactoraceae</taxon>
        <taxon>Filifactor</taxon>
    </lineage>
</organism>
<gene>
    <name evidence="2" type="ORF">ACFO4R_01250</name>
</gene>
<dbReference type="RefSeq" id="WP_379787149.1">
    <property type="nucleotide sequence ID" value="NZ_JBHSHL010000003.1"/>
</dbReference>
<dbReference type="Proteomes" id="UP001595916">
    <property type="component" value="Unassembled WGS sequence"/>
</dbReference>
<keyword evidence="1" id="KW-0812">Transmembrane</keyword>
<sequence>MADIIFTVVSIVSLFVFFGGKKKPVRLEEDFAEREFEIVDGLLYLKRYPREHISVDEIEKITVFPRLSLYEYHFYPCLHLRIERKDGTKIKLLYPEYLSFADQYPPRKVIKNMEDTRRFFENSGLHTQVMEYDVLTFWRVIFIWVTILVAASFIFLEELPF</sequence>
<keyword evidence="3" id="KW-1185">Reference proteome</keyword>
<reference evidence="3" key="1">
    <citation type="journal article" date="2019" name="Int. J. Syst. Evol. Microbiol.">
        <title>The Global Catalogue of Microorganisms (GCM) 10K type strain sequencing project: providing services to taxonomists for standard genome sequencing and annotation.</title>
        <authorList>
            <consortium name="The Broad Institute Genomics Platform"/>
            <consortium name="The Broad Institute Genome Sequencing Center for Infectious Disease"/>
            <person name="Wu L."/>
            <person name="Ma J."/>
        </authorList>
    </citation>
    <scope>NUCLEOTIDE SEQUENCE [LARGE SCALE GENOMIC DNA]</scope>
    <source>
        <strain evidence="3">CCUG 46385</strain>
    </source>
</reference>
<accession>A0ABV9QHA5</accession>
<keyword evidence="1" id="KW-0472">Membrane</keyword>
<evidence type="ECO:0000256" key="1">
    <source>
        <dbReference type="SAM" id="Phobius"/>
    </source>
</evidence>
<evidence type="ECO:0000313" key="3">
    <source>
        <dbReference type="Proteomes" id="UP001595916"/>
    </source>
</evidence>
<feature type="transmembrane region" description="Helical" evidence="1">
    <location>
        <begin position="137"/>
        <end position="156"/>
    </location>
</feature>
<dbReference type="EMBL" id="JBHSHL010000003">
    <property type="protein sequence ID" value="MFC4803697.1"/>
    <property type="molecule type" value="Genomic_DNA"/>
</dbReference>
<evidence type="ECO:0000313" key="2">
    <source>
        <dbReference type="EMBL" id="MFC4803697.1"/>
    </source>
</evidence>
<name>A0ABV9QHA5_9FIRM</name>
<protein>
    <submittedName>
        <fullName evidence="2">Uncharacterized protein</fullName>
    </submittedName>
</protein>
<proteinExistence type="predicted"/>
<comment type="caution">
    <text evidence="2">The sequence shown here is derived from an EMBL/GenBank/DDBJ whole genome shotgun (WGS) entry which is preliminary data.</text>
</comment>
<keyword evidence="1" id="KW-1133">Transmembrane helix</keyword>